<organism evidence="2 3">
    <name type="scientific">Anopheles epiroticus</name>
    <dbReference type="NCBI Taxonomy" id="199890"/>
    <lineage>
        <taxon>Eukaryota</taxon>
        <taxon>Metazoa</taxon>
        <taxon>Ecdysozoa</taxon>
        <taxon>Arthropoda</taxon>
        <taxon>Hexapoda</taxon>
        <taxon>Insecta</taxon>
        <taxon>Pterygota</taxon>
        <taxon>Neoptera</taxon>
        <taxon>Endopterygota</taxon>
        <taxon>Diptera</taxon>
        <taxon>Nematocera</taxon>
        <taxon>Culicoidea</taxon>
        <taxon>Culicidae</taxon>
        <taxon>Anophelinae</taxon>
        <taxon>Anopheles</taxon>
    </lineage>
</organism>
<keyword evidence="1" id="KW-0472">Membrane</keyword>
<keyword evidence="1" id="KW-0812">Transmembrane</keyword>
<protein>
    <submittedName>
        <fullName evidence="2">Uncharacterized protein</fullName>
    </submittedName>
</protein>
<evidence type="ECO:0000256" key="1">
    <source>
        <dbReference type="SAM" id="Phobius"/>
    </source>
</evidence>
<name>A0A182PSD6_9DIPT</name>
<dbReference type="AlphaFoldDB" id="A0A182PSD6"/>
<feature type="transmembrane region" description="Helical" evidence="1">
    <location>
        <begin position="57"/>
        <end position="77"/>
    </location>
</feature>
<evidence type="ECO:0000313" key="2">
    <source>
        <dbReference type="EnsemblMetazoa" id="AEPI009871-PA"/>
    </source>
</evidence>
<evidence type="ECO:0000313" key="3">
    <source>
        <dbReference type="Proteomes" id="UP000075885"/>
    </source>
</evidence>
<accession>A0A182PSD6</accession>
<dbReference type="EnsemblMetazoa" id="AEPI009871-RA">
    <property type="protein sequence ID" value="AEPI009871-PA"/>
    <property type="gene ID" value="AEPI009871"/>
</dbReference>
<sequence>MSWKNTIAKASGMRPQNCISRFYFIAQTDLIPGWVGSALVSVRFYCDTTMLLTRARVLYDFACALLHIAYGLVLFVVHHRWIRFWPPSVRPVVSVRQGKSGVTVTESFFQVKQEEKARQLARYFGYTGDSDQGVLETLEKVPAKQLARHQNEAINEAEKQLALIFIFRP</sequence>
<dbReference type="VEuPathDB" id="VectorBase:AEPI009871"/>
<reference evidence="3" key="1">
    <citation type="submission" date="2013-03" db="EMBL/GenBank/DDBJ databases">
        <title>The Genome Sequence of Anopheles epiroticus epiroticus2.</title>
        <authorList>
            <consortium name="The Broad Institute Genomics Platform"/>
            <person name="Neafsey D.E."/>
            <person name="Howell P."/>
            <person name="Walker B."/>
            <person name="Young S.K."/>
            <person name="Zeng Q."/>
            <person name="Gargeya S."/>
            <person name="Fitzgerald M."/>
            <person name="Haas B."/>
            <person name="Abouelleil A."/>
            <person name="Allen A.W."/>
            <person name="Alvarado L."/>
            <person name="Arachchi H.M."/>
            <person name="Berlin A.M."/>
            <person name="Chapman S.B."/>
            <person name="Gainer-Dewar J."/>
            <person name="Goldberg J."/>
            <person name="Griggs A."/>
            <person name="Gujja S."/>
            <person name="Hansen M."/>
            <person name="Howarth C."/>
            <person name="Imamovic A."/>
            <person name="Ireland A."/>
            <person name="Larimer J."/>
            <person name="McCowan C."/>
            <person name="Murphy C."/>
            <person name="Pearson M."/>
            <person name="Poon T.W."/>
            <person name="Priest M."/>
            <person name="Roberts A."/>
            <person name="Saif S."/>
            <person name="Shea T."/>
            <person name="Sisk P."/>
            <person name="Sykes S."/>
            <person name="Wortman J."/>
            <person name="Nusbaum C."/>
            <person name="Birren B."/>
        </authorList>
    </citation>
    <scope>NUCLEOTIDE SEQUENCE [LARGE SCALE GENOMIC DNA]</scope>
    <source>
        <strain evidence="3">Epiroticus2</strain>
    </source>
</reference>
<keyword evidence="1" id="KW-1133">Transmembrane helix</keyword>
<keyword evidence="3" id="KW-1185">Reference proteome</keyword>
<dbReference type="Proteomes" id="UP000075885">
    <property type="component" value="Unassembled WGS sequence"/>
</dbReference>
<dbReference type="STRING" id="199890.A0A182PSD6"/>
<proteinExistence type="predicted"/>
<feature type="transmembrane region" description="Helical" evidence="1">
    <location>
        <begin position="21"/>
        <end position="45"/>
    </location>
</feature>
<reference evidence="2" key="2">
    <citation type="submission" date="2020-05" db="UniProtKB">
        <authorList>
            <consortium name="EnsemblMetazoa"/>
        </authorList>
    </citation>
    <scope>IDENTIFICATION</scope>
    <source>
        <strain evidence="2">Epiroticus2</strain>
    </source>
</reference>